<dbReference type="Proteomes" id="UP000290900">
    <property type="component" value="Unassembled WGS sequence"/>
</dbReference>
<evidence type="ECO:0000256" key="1">
    <source>
        <dbReference type="SAM" id="MobiDB-lite"/>
    </source>
</evidence>
<proteinExistence type="predicted"/>
<feature type="compositionally biased region" description="Basic and acidic residues" evidence="1">
    <location>
        <begin position="601"/>
        <end position="611"/>
    </location>
</feature>
<dbReference type="EMBL" id="CAACVR010000001">
    <property type="protein sequence ID" value="VEU19269.1"/>
    <property type="molecule type" value="Genomic_DNA"/>
</dbReference>
<reference evidence="3 4" key="1">
    <citation type="submission" date="2018-12" db="EMBL/GenBank/DDBJ databases">
        <authorList>
            <person name="Tiukova I."/>
            <person name="Dainat J."/>
        </authorList>
    </citation>
    <scope>NUCLEOTIDE SEQUENCE [LARGE SCALE GENOMIC DNA]</scope>
</reference>
<dbReference type="GO" id="GO:0000183">
    <property type="term" value="P:rDNA heterochromatin formation"/>
    <property type="evidence" value="ECO:0007669"/>
    <property type="project" value="TreeGrafter"/>
</dbReference>
<feature type="domain" description="Ams2/SPT21 N-terminal" evidence="2">
    <location>
        <begin position="21"/>
        <end position="118"/>
    </location>
</feature>
<feature type="compositionally biased region" description="Low complexity" evidence="1">
    <location>
        <begin position="700"/>
        <end position="715"/>
    </location>
</feature>
<dbReference type="PANTHER" id="PTHR39147">
    <property type="entry name" value="PROTEIN SPT21"/>
    <property type="match status" value="1"/>
</dbReference>
<protein>
    <submittedName>
        <fullName evidence="3">DEKNAAC100419</fullName>
    </submittedName>
</protein>
<dbReference type="PANTHER" id="PTHR39147:SF1">
    <property type="entry name" value="PROTEIN SPT21"/>
    <property type="match status" value="1"/>
</dbReference>
<dbReference type="AlphaFoldDB" id="A0A448YEE5"/>
<feature type="region of interest" description="Disordered" evidence="1">
    <location>
        <begin position="584"/>
        <end position="635"/>
    </location>
</feature>
<feature type="compositionally biased region" description="Basic and acidic residues" evidence="1">
    <location>
        <begin position="424"/>
        <end position="446"/>
    </location>
</feature>
<dbReference type="GO" id="GO:0006357">
    <property type="term" value="P:regulation of transcription by RNA polymerase II"/>
    <property type="evidence" value="ECO:0007669"/>
    <property type="project" value="TreeGrafter"/>
</dbReference>
<feature type="region of interest" description="Disordered" evidence="1">
    <location>
        <begin position="355"/>
        <end position="469"/>
    </location>
</feature>
<feature type="compositionally biased region" description="Basic and acidic residues" evidence="1">
    <location>
        <begin position="679"/>
        <end position="692"/>
    </location>
</feature>
<evidence type="ECO:0000313" key="3">
    <source>
        <dbReference type="EMBL" id="VEU19269.1"/>
    </source>
</evidence>
<dbReference type="InParanoid" id="A0A448YEE5"/>
<feature type="compositionally biased region" description="Basic residues" evidence="1">
    <location>
        <begin position="355"/>
        <end position="366"/>
    </location>
</feature>
<feature type="region of interest" description="Disordered" evidence="1">
    <location>
        <begin position="123"/>
        <end position="198"/>
    </location>
</feature>
<organism evidence="3 4">
    <name type="scientific">Brettanomyces naardenensis</name>
    <name type="common">Yeast</name>
    <dbReference type="NCBI Taxonomy" id="13370"/>
    <lineage>
        <taxon>Eukaryota</taxon>
        <taxon>Fungi</taxon>
        <taxon>Dikarya</taxon>
        <taxon>Ascomycota</taxon>
        <taxon>Saccharomycotina</taxon>
        <taxon>Pichiomycetes</taxon>
        <taxon>Pichiales</taxon>
        <taxon>Pichiaceae</taxon>
        <taxon>Brettanomyces</taxon>
    </lineage>
</organism>
<feature type="compositionally biased region" description="Polar residues" evidence="1">
    <location>
        <begin position="387"/>
        <end position="396"/>
    </location>
</feature>
<dbReference type="OrthoDB" id="3199820at2759"/>
<feature type="compositionally biased region" description="Low complexity" evidence="1">
    <location>
        <begin position="131"/>
        <end position="146"/>
    </location>
</feature>
<dbReference type="GO" id="GO:0030466">
    <property type="term" value="P:silent mating-type cassette heterochromatin formation"/>
    <property type="evidence" value="ECO:0007669"/>
    <property type="project" value="TreeGrafter"/>
</dbReference>
<dbReference type="Pfam" id="PF25823">
    <property type="entry name" value="Ams2-SPT21_N"/>
    <property type="match status" value="1"/>
</dbReference>
<accession>A0A448YEE5</accession>
<feature type="region of interest" description="Disordered" evidence="1">
    <location>
        <begin position="651"/>
        <end position="721"/>
    </location>
</feature>
<sequence length="721" mass="79917">MSLQTYSQNVTLKVLYTFDDNTTFLDQDVSPIGCIDLRKCLSLVSSTSPEWFQKDSEYSIYSKDVVEPGEPFVAYGLWSKLKDRRNAVIITGRLCKNFVSLYSGGSAADTLEVRLRYSALKQPSNSHTMGSSLNASNQSLASNSSASRKRINDSDNSSPNPIQDDARFQEPQQPLSKRRRSGSSRQLLHNKPLLATRTQSMPFVSEHSLAHRILISDMQEEQSSSPTEELDARGDPISLRFSNYEKLMKQNAAPTRAKRSRSFIKSVVKIGDVSTVQKSHPKEQPVQKCVNCASTFNPPYKFHRDGIYQFANAGLLCHPCHELQQKSDIDGLRRRGELGAQGLLDVPYSKSTAKYSKKRVNGRSRKAVMDSSPAFYSSPMYPEGSSRRISSVQNNIIPEESQTDSDDLPGRSSYQNNMLTDIDPVYRPKDEKQREKQLHNKIREEQASSVFSDSTDTVEEDDDSPLNATKLNTTLIPLDDEDKENIPPAAEQKHTEIPEQQAAHSLLGTEISPSIQRIIESFSNTEPVNASPSKNSPTGEWVNSFFNFFQQEGDEDADNGVAESQLDIAGETIDDPEVSRVLSKNAEESKSKGSSPFTNIRLEKTPRDRFEATPVDANADTVPTQSDPDGTPGSVFNQLLEAAKQPIAGIPVNISERARKQSQPMAMPSSPYFVNPDDSSSKSDSREVDTSRTEQLGSATSWEPTSSPVTEPSSTAMKPTK</sequence>
<dbReference type="InterPro" id="IPR057725">
    <property type="entry name" value="Ams2-SPT21_N"/>
</dbReference>
<name>A0A448YEE5_BRENA</name>
<evidence type="ECO:0000313" key="4">
    <source>
        <dbReference type="Proteomes" id="UP000290900"/>
    </source>
</evidence>
<evidence type="ECO:0000259" key="2">
    <source>
        <dbReference type="Pfam" id="PF25823"/>
    </source>
</evidence>
<dbReference type="STRING" id="13370.A0A448YEE5"/>
<dbReference type="InterPro" id="IPR042403">
    <property type="entry name" value="Spt21/Ams2"/>
</dbReference>
<gene>
    <name evidence="3" type="ORF">BRENAR_LOCUS8</name>
</gene>
<keyword evidence="4" id="KW-1185">Reference proteome</keyword>